<dbReference type="Pfam" id="PF13952">
    <property type="entry name" value="DUF4216"/>
    <property type="match status" value="1"/>
</dbReference>
<protein>
    <recommendedName>
        <fullName evidence="8">Transposase</fullName>
    </recommendedName>
</protein>
<dbReference type="InterPro" id="IPR004242">
    <property type="entry name" value="Transposase_21"/>
</dbReference>
<feature type="domain" description="Transposase-associated" evidence="5">
    <location>
        <begin position="3"/>
        <end position="76"/>
    </location>
</feature>
<sequence>MDKSWMTINNRLSKEYRDGVNSFVDFAVTNLGSDDQIRCPCLKCMNVECQFSIVVAFHLIQNGIAPSYKTWVHHGETIPMNQQFVSNESRQPSGESVGSGVATDEHDNQDDVERLVNDYYAAAIMNDEELDELPDNVETENVRNFDKLMKDAHRELYPGCKFTLLSFVIKLLHVKVLNKWSNKSFDALLGLLKELLPTSDQDIPGNIYEAKKFLRDLGLGYVPIHACKNDCALFWKENADLENCPVCDEPRYKLDDGKGKKIPHKILRYFPLTPRLQRFYMSSKTCTDMRWHKEKRVDDGVLRHPADGKAWKHFDRHYPEFARDAGNVRLGLATDGFNPFGNMSNSYSLWPVIVMPYNLPPWKCMKQPYSIMSLLIPGPIAPGRDIDVYLRPLIDELKELWERGAVTYDASTEQTFRMHVAVMWTINDFPAYGNLSGWTTKGYLACPICNEHASSQRLRSKLGYVGARRWLPKDHPWRRSRLFDGKVDHRERPMDLTGEQILQQMKKNICEALLGILLSIDGKNKDTEKARQDLEDMRIRLALHLKRRADGSFEKPPASYTLSPEERHGFYEFLKSIKYPDGYAANISRCVSTKGDKLTGLKSHDCHVLLQRLFPIGMRSYLPKDTCITLTELGNFFQEICSKTLRVEDLEKLQDRIVLILCKMEKIFPPAFFDVMVHLAIHLPHEAMLGGPVQYRWMYPIERLLGTLKGFVTNRAYPEGSISEAYIVKECLTFCSMYLGNMETAFNRPERNVDGGDRGMGLAVFNQNVRPFAKMTRASNVTREEIDKAHWFVLNNSLELEQYLEEHKSILANESAFDISKRQQEKFPKWFKERMNQLRDEGSPEATEDLWSLANGPLVNVNIYSGCISNGIRFHTKDRDSHRKSQNSGVMVEGDHEGKTIGFYGNLCRVWELNYICGRHVVLFQCEWFNTGRSRFIKADAHFTSIDVRSRWYKNDPFVLPIQVKQVFYVNDTKFGDHWKVVERLQHRGIWDIPQRDDGLEPSNAPATDVFQQEETTNAVPNIVVDDSVEVRLTRDDVDPEIIPRKMTYNKVKYIKPGEMAQQVPEYERQKREKMELNRMRMAELGYQKMANALFGSNKKRKTKHTMEAKNMRAQGNLSDEDYQQPEDAPEDEDDDEDTFSNTDDEELIDSMNARKKNAVASTLQTDQLPTIESSMALSLAQGSRPAPVTVAPTLTPTPTPTQELPVEQDGLFATAPSLPQQMVRASTSRRVRGASRGINTERLIAGGSGKKLVVEIPLEVGAPIGENATRFATWLGIQIRMAAPLKNVEKWDDIPFHVKAPIIQATRVKFSFCYYFIASSVFSNIPPDKFDIVGYDEKEHVRRGVDRKCKKLYRTWRHNMKDHYEALVEAGKDPYVNPYKGVSGEDWAWMIDLHHLSAIASLITYLAVAAVIPLLQLVHIVAAVLLLFFVMAIGPAH</sequence>
<feature type="domain" description="DUF4216" evidence="3">
    <location>
        <begin position="911"/>
        <end position="982"/>
    </location>
</feature>
<keyword evidence="2" id="KW-1133">Transmembrane helix</keyword>
<accession>A0A834H0R8</accession>
<evidence type="ECO:0000313" key="7">
    <source>
        <dbReference type="Proteomes" id="UP000626092"/>
    </source>
</evidence>
<dbReference type="Pfam" id="PF02992">
    <property type="entry name" value="Transposase_21"/>
    <property type="match status" value="1"/>
</dbReference>
<keyword evidence="2" id="KW-0472">Membrane</keyword>
<feature type="transmembrane region" description="Helical" evidence="2">
    <location>
        <begin position="1403"/>
        <end position="1434"/>
    </location>
</feature>
<dbReference type="Pfam" id="PF13960">
    <property type="entry name" value="DUF4218"/>
    <property type="match status" value="1"/>
</dbReference>
<dbReference type="OrthoDB" id="1878503at2759"/>
<feature type="domain" description="DUF4218" evidence="4">
    <location>
        <begin position="640"/>
        <end position="752"/>
    </location>
</feature>
<feature type="compositionally biased region" description="Polar residues" evidence="1">
    <location>
        <begin position="86"/>
        <end position="96"/>
    </location>
</feature>
<keyword evidence="7" id="KW-1185">Reference proteome</keyword>
<dbReference type="PANTHER" id="PTHR48258">
    <property type="entry name" value="DUF4218 DOMAIN-CONTAINING PROTEIN-RELATED"/>
    <property type="match status" value="1"/>
</dbReference>
<evidence type="ECO:0008006" key="8">
    <source>
        <dbReference type="Google" id="ProtNLM"/>
    </source>
</evidence>
<feature type="region of interest" description="Disordered" evidence="1">
    <location>
        <begin position="86"/>
        <end position="105"/>
    </location>
</feature>
<reference evidence="6" key="1">
    <citation type="submission" date="2019-11" db="EMBL/GenBank/DDBJ databases">
        <authorList>
            <person name="Liu Y."/>
            <person name="Hou J."/>
            <person name="Li T.-Q."/>
            <person name="Guan C.-H."/>
            <person name="Wu X."/>
            <person name="Wu H.-Z."/>
            <person name="Ling F."/>
            <person name="Zhang R."/>
            <person name="Shi X.-G."/>
            <person name="Ren J.-P."/>
            <person name="Chen E.-F."/>
            <person name="Sun J.-M."/>
        </authorList>
    </citation>
    <scope>NUCLEOTIDE SEQUENCE</scope>
    <source>
        <strain evidence="6">Adult_tree_wgs_1</strain>
        <tissue evidence="6">Leaves</tissue>
    </source>
</reference>
<gene>
    <name evidence="6" type="ORF">RHSIM_Rhsim04G0237300</name>
</gene>
<feature type="compositionally biased region" description="Acidic residues" evidence="1">
    <location>
        <begin position="1119"/>
        <end position="1143"/>
    </location>
</feature>
<evidence type="ECO:0000256" key="2">
    <source>
        <dbReference type="SAM" id="Phobius"/>
    </source>
</evidence>
<dbReference type="InterPro" id="IPR029480">
    <property type="entry name" value="Transpos_assoc"/>
</dbReference>
<dbReference type="EMBL" id="WJXA01000004">
    <property type="protein sequence ID" value="KAF7144901.1"/>
    <property type="molecule type" value="Genomic_DNA"/>
</dbReference>
<organism evidence="6 7">
    <name type="scientific">Rhododendron simsii</name>
    <name type="common">Sims's rhododendron</name>
    <dbReference type="NCBI Taxonomy" id="118357"/>
    <lineage>
        <taxon>Eukaryota</taxon>
        <taxon>Viridiplantae</taxon>
        <taxon>Streptophyta</taxon>
        <taxon>Embryophyta</taxon>
        <taxon>Tracheophyta</taxon>
        <taxon>Spermatophyta</taxon>
        <taxon>Magnoliopsida</taxon>
        <taxon>eudicotyledons</taxon>
        <taxon>Gunneridae</taxon>
        <taxon>Pentapetalae</taxon>
        <taxon>asterids</taxon>
        <taxon>Ericales</taxon>
        <taxon>Ericaceae</taxon>
        <taxon>Ericoideae</taxon>
        <taxon>Rhodoreae</taxon>
        <taxon>Rhododendron</taxon>
    </lineage>
</organism>
<proteinExistence type="predicted"/>
<dbReference type="InterPro" id="IPR025312">
    <property type="entry name" value="DUF4216"/>
</dbReference>
<evidence type="ECO:0000259" key="4">
    <source>
        <dbReference type="Pfam" id="PF13960"/>
    </source>
</evidence>
<keyword evidence="2" id="KW-0812">Transmembrane</keyword>
<dbReference type="Pfam" id="PF13963">
    <property type="entry name" value="Transpos_assoc"/>
    <property type="match status" value="1"/>
</dbReference>
<dbReference type="Proteomes" id="UP000626092">
    <property type="component" value="Unassembled WGS sequence"/>
</dbReference>
<dbReference type="InterPro" id="IPR025452">
    <property type="entry name" value="DUF4218"/>
</dbReference>
<evidence type="ECO:0000313" key="6">
    <source>
        <dbReference type="EMBL" id="KAF7144901.1"/>
    </source>
</evidence>
<evidence type="ECO:0000256" key="1">
    <source>
        <dbReference type="SAM" id="MobiDB-lite"/>
    </source>
</evidence>
<feature type="region of interest" description="Disordered" evidence="1">
    <location>
        <begin position="1095"/>
        <end position="1143"/>
    </location>
</feature>
<evidence type="ECO:0000259" key="3">
    <source>
        <dbReference type="Pfam" id="PF13952"/>
    </source>
</evidence>
<dbReference type="PANTHER" id="PTHR48258:SF6">
    <property type="entry name" value="LEUCINE-RICH REPEAT DOMAIN, L DOMAIN-CONTAINING PROTEIN"/>
    <property type="match status" value="1"/>
</dbReference>
<evidence type="ECO:0000259" key="5">
    <source>
        <dbReference type="Pfam" id="PF13963"/>
    </source>
</evidence>
<name>A0A834H0R8_RHOSS</name>
<comment type="caution">
    <text evidence="6">The sequence shown here is derived from an EMBL/GenBank/DDBJ whole genome shotgun (WGS) entry which is preliminary data.</text>
</comment>